<keyword evidence="5" id="KW-0508">mRNA splicing</keyword>
<evidence type="ECO:0000313" key="12">
    <source>
        <dbReference type="Proteomes" id="UP000006727"/>
    </source>
</evidence>
<dbReference type="GeneID" id="112275650"/>
<reference evidence="10 12" key="1">
    <citation type="journal article" date="2008" name="Science">
        <title>The Physcomitrella genome reveals evolutionary insights into the conquest of land by plants.</title>
        <authorList>
            <person name="Rensing S."/>
            <person name="Lang D."/>
            <person name="Zimmer A."/>
            <person name="Terry A."/>
            <person name="Salamov A."/>
            <person name="Shapiro H."/>
            <person name="Nishiyama T."/>
            <person name="Perroud P.-F."/>
            <person name="Lindquist E."/>
            <person name="Kamisugi Y."/>
            <person name="Tanahashi T."/>
            <person name="Sakakibara K."/>
            <person name="Fujita T."/>
            <person name="Oishi K."/>
            <person name="Shin-I T."/>
            <person name="Kuroki Y."/>
            <person name="Toyoda A."/>
            <person name="Suzuki Y."/>
            <person name="Hashimoto A."/>
            <person name="Yamaguchi K."/>
            <person name="Sugano A."/>
            <person name="Kohara Y."/>
            <person name="Fujiyama A."/>
            <person name="Anterola A."/>
            <person name="Aoki S."/>
            <person name="Ashton N."/>
            <person name="Barbazuk W.B."/>
            <person name="Barker E."/>
            <person name="Bennetzen J."/>
            <person name="Bezanilla M."/>
            <person name="Blankenship R."/>
            <person name="Cho S.H."/>
            <person name="Dutcher S."/>
            <person name="Estelle M."/>
            <person name="Fawcett J.A."/>
            <person name="Gundlach H."/>
            <person name="Hanada K."/>
            <person name="Heyl A."/>
            <person name="Hicks K.A."/>
            <person name="Hugh J."/>
            <person name="Lohr M."/>
            <person name="Mayer K."/>
            <person name="Melkozernov A."/>
            <person name="Murata T."/>
            <person name="Nelson D."/>
            <person name="Pils B."/>
            <person name="Prigge M."/>
            <person name="Reiss B."/>
            <person name="Renner T."/>
            <person name="Rombauts S."/>
            <person name="Rushton P."/>
            <person name="Sanderfoot A."/>
            <person name="Schween G."/>
            <person name="Shiu S.-H."/>
            <person name="Stueber K."/>
            <person name="Theodoulou F.L."/>
            <person name="Tu H."/>
            <person name="Van de Peer Y."/>
            <person name="Verrier P.J."/>
            <person name="Waters E."/>
            <person name="Wood A."/>
            <person name="Yang L."/>
            <person name="Cove D."/>
            <person name="Cuming A."/>
            <person name="Hasebe M."/>
            <person name="Lucas S."/>
            <person name="Mishler D.B."/>
            <person name="Reski R."/>
            <person name="Grigoriev I."/>
            <person name="Quatrano R.S."/>
            <person name="Boore J.L."/>
        </authorList>
    </citation>
    <scope>NUCLEOTIDE SEQUENCE [LARGE SCALE GENOMIC DNA]</scope>
    <source>
        <strain evidence="11 12">cv. Gransden 2004</strain>
    </source>
</reference>
<dbReference type="KEGG" id="ppp:112275650"/>
<accession>A0A2K1IJK9</accession>
<keyword evidence="2" id="KW-0677">Repeat</keyword>
<feature type="compositionally biased region" description="Low complexity" evidence="8">
    <location>
        <begin position="267"/>
        <end position="277"/>
    </location>
</feature>
<feature type="domain" description="CRM" evidence="9">
    <location>
        <begin position="514"/>
        <end position="610"/>
    </location>
</feature>
<dbReference type="FunFam" id="3.30.110.60:FF:000002">
    <property type="entry name" value="CRS2-associated factor 1, chloroplastic"/>
    <property type="match status" value="2"/>
</dbReference>
<keyword evidence="6" id="KW-0687">Ribonucleoprotein</keyword>
<proteinExistence type="predicted"/>
<dbReference type="InterPro" id="IPR001890">
    <property type="entry name" value="RNA-binding_CRM"/>
</dbReference>
<dbReference type="EnsemblPlants" id="Pp3c23_16010V3.1">
    <property type="protein sequence ID" value="Pp3c23_16010V3.1"/>
    <property type="gene ID" value="Pp3c23_16010"/>
</dbReference>
<feature type="region of interest" description="Disordered" evidence="8">
    <location>
        <begin position="781"/>
        <end position="831"/>
    </location>
</feature>
<dbReference type="Proteomes" id="UP000006727">
    <property type="component" value="Chromosome 23"/>
</dbReference>
<protein>
    <recommendedName>
        <fullName evidence="9">CRM domain-containing protein</fullName>
    </recommendedName>
</protein>
<dbReference type="SMART" id="SM01103">
    <property type="entry name" value="CRS1_YhbY"/>
    <property type="match status" value="2"/>
</dbReference>
<dbReference type="GO" id="GO:0003723">
    <property type="term" value="F:RNA binding"/>
    <property type="evidence" value="ECO:0007669"/>
    <property type="project" value="UniProtKB-UniRule"/>
</dbReference>
<evidence type="ECO:0000313" key="10">
    <source>
        <dbReference type="EMBL" id="PNR29463.1"/>
    </source>
</evidence>
<evidence type="ECO:0000256" key="4">
    <source>
        <dbReference type="ARBA" id="ARBA00022946"/>
    </source>
</evidence>
<dbReference type="OrthoDB" id="2021019at2759"/>
<dbReference type="RefSeq" id="XP_024361961.1">
    <property type="nucleotide sequence ID" value="XM_024506193.2"/>
</dbReference>
<dbReference type="Gramene" id="Pp3c23_16010V3.1">
    <property type="protein sequence ID" value="Pp3c23_16010V3.1"/>
    <property type="gene ID" value="Pp3c23_16010"/>
</dbReference>
<evidence type="ECO:0000259" key="9">
    <source>
        <dbReference type="PROSITE" id="PS51295"/>
    </source>
</evidence>
<feature type="region of interest" description="Disordered" evidence="8">
    <location>
        <begin position="120"/>
        <end position="302"/>
    </location>
</feature>
<dbReference type="SUPFAM" id="SSF75471">
    <property type="entry name" value="YhbY-like"/>
    <property type="match status" value="2"/>
</dbReference>
<dbReference type="PROSITE" id="PS51295">
    <property type="entry name" value="CRM"/>
    <property type="match status" value="2"/>
</dbReference>
<dbReference type="EMBL" id="ABEU02000023">
    <property type="protein sequence ID" value="PNR29463.1"/>
    <property type="molecule type" value="Genomic_DNA"/>
</dbReference>
<dbReference type="AlphaFoldDB" id="A0A2K1IJK9"/>
<dbReference type="GO" id="GO:0000373">
    <property type="term" value="P:Group II intron splicing"/>
    <property type="evidence" value="ECO:0007669"/>
    <property type="project" value="InterPro"/>
</dbReference>
<evidence type="ECO:0000256" key="5">
    <source>
        <dbReference type="ARBA" id="ARBA00023187"/>
    </source>
</evidence>
<evidence type="ECO:0000256" key="1">
    <source>
        <dbReference type="ARBA" id="ARBA00022664"/>
    </source>
</evidence>
<feature type="compositionally biased region" description="Basic and acidic residues" evidence="8">
    <location>
        <begin position="136"/>
        <end position="156"/>
    </location>
</feature>
<feature type="region of interest" description="Disordered" evidence="8">
    <location>
        <begin position="335"/>
        <end position="388"/>
    </location>
</feature>
<dbReference type="PANTHER" id="PTHR46247:SF1">
    <property type="entry name" value="CRS2-ASSOCIATED FACTOR 1, CHLOROPLASTIC"/>
    <property type="match status" value="1"/>
</dbReference>
<feature type="compositionally biased region" description="Polar residues" evidence="8">
    <location>
        <begin position="206"/>
        <end position="218"/>
    </location>
</feature>
<dbReference type="EnsemblPlants" id="Pp3c23_16010V3.2">
    <property type="protein sequence ID" value="Pp3c23_16010V3.2"/>
    <property type="gene ID" value="Pp3c23_16010"/>
</dbReference>
<reference evidence="11" key="3">
    <citation type="submission" date="2020-12" db="UniProtKB">
        <authorList>
            <consortium name="EnsemblPlants"/>
        </authorList>
    </citation>
    <scope>IDENTIFICATION</scope>
</reference>
<dbReference type="GO" id="GO:1990904">
    <property type="term" value="C:ribonucleoprotein complex"/>
    <property type="evidence" value="ECO:0007669"/>
    <property type="project" value="UniProtKB-KW"/>
</dbReference>
<evidence type="ECO:0000256" key="7">
    <source>
        <dbReference type="PROSITE-ProRule" id="PRU00626"/>
    </source>
</evidence>
<feature type="compositionally biased region" description="Polar residues" evidence="8">
    <location>
        <begin position="604"/>
        <end position="618"/>
    </location>
</feature>
<evidence type="ECO:0000313" key="11">
    <source>
        <dbReference type="EnsemblPlants" id="Pp3c23_16010V3.1"/>
    </source>
</evidence>
<evidence type="ECO:0000256" key="2">
    <source>
        <dbReference type="ARBA" id="ARBA00022737"/>
    </source>
</evidence>
<sequence length="846" mass="94500">MAMRLGVTPTLHLSCRLRLLRLESSRQFSTSCPLLVRLPIWRRNFHFPSHSSVPRIGLWRRSIVAISSGPFGEGEDTTDAGKAKSRRSVAYDLSSGFLQTRRQTEKIALRNLAQDDDVEDWEKPDDDYLANSDKFVQNRRDDSRRESLRYRQDNNRNSKRNILSSSEEDDVDGNYSLNSSQPRSRGIRSTREEGYDEDSDEEFGNWTGSKEPSQNFKKSSLYKKSAPPSDDDVKPQQGTGSIRYSPLPPSSGAASKPARSSGRKLPRSNPNPSLSSSTIELSKVESDVNNSSGGTDFIPPVIKPELPYQYSYTETPKVAPVGFREPVYSPFGPEGVNRPWTGRPPLAKSKKKPREFDSFNPPPIGRKGVKPVQAPGPYPEGQGPKLGRSREEILGAPLTSAEVRELVTKARKEPRQINLGRDGLTHNMLNLVHEHWKRRRVCKVKCKGVPTVDMDNVCRVLEEKTGGKIILRQGGAVYLFRGRNYNYKTRPVIPLMLWKPPAPIYPKLIEKAPAGLTIEEANNLRKLGRELPPVCHLGKNGVYVNLVRDVRNAFKVDDLVKVDCKNMNPSDYKKIGAKLKDLVPCVLLSFERESILMWRGPESLTESSNSVQGDSSGEAQPDFNQELPEDGQELLGKTLLNEGSQILDFSSNEDEELAMYETDTDTDEDQSLEAAYDSDIDESSIDVDQSFEAEYEHDDEHGYESLGGNVRVEMDPEVEKAVREFESLYQGALDSEQALVLEESELDPDTLLQVVKSRFGGAFGAPAKYRSKRNRNEVVGRKALLRASQTQTQDSSAQDDDDKGGPEEASKKPLKGLRLDPAVLDRVPKDPSGLLQVDELAKLLAP</sequence>
<keyword evidence="12" id="KW-1185">Reference proteome</keyword>
<dbReference type="Pfam" id="PF01985">
    <property type="entry name" value="CRS1_YhbY"/>
    <property type="match status" value="2"/>
</dbReference>
<dbReference type="Gene3D" id="3.30.110.60">
    <property type="entry name" value="YhbY-like"/>
    <property type="match status" value="2"/>
</dbReference>
<keyword evidence="4" id="KW-0809">Transit peptide</keyword>
<keyword evidence="3 7" id="KW-0694">RNA-binding</keyword>
<dbReference type="Gramene" id="Pp3c23_16010V3.2">
    <property type="protein sequence ID" value="Pp3c23_16010V3.2"/>
    <property type="gene ID" value="Pp3c23_16010"/>
</dbReference>
<feature type="compositionally biased region" description="Low complexity" evidence="8">
    <location>
        <begin position="787"/>
        <end position="796"/>
    </location>
</feature>
<dbReference type="FunCoup" id="A0A2K1IJK9">
    <property type="interactions" value="1374"/>
</dbReference>
<evidence type="ECO:0000256" key="3">
    <source>
        <dbReference type="ARBA" id="ARBA00022884"/>
    </source>
</evidence>
<reference evidence="10 12" key="2">
    <citation type="journal article" date="2018" name="Plant J.">
        <title>The Physcomitrella patens chromosome-scale assembly reveals moss genome structure and evolution.</title>
        <authorList>
            <person name="Lang D."/>
            <person name="Ullrich K.K."/>
            <person name="Murat F."/>
            <person name="Fuchs J."/>
            <person name="Jenkins J."/>
            <person name="Haas F.B."/>
            <person name="Piednoel M."/>
            <person name="Gundlach H."/>
            <person name="Van Bel M."/>
            <person name="Meyberg R."/>
            <person name="Vives C."/>
            <person name="Morata J."/>
            <person name="Symeonidi A."/>
            <person name="Hiss M."/>
            <person name="Muchero W."/>
            <person name="Kamisugi Y."/>
            <person name="Saleh O."/>
            <person name="Blanc G."/>
            <person name="Decker E.L."/>
            <person name="van Gessel N."/>
            <person name="Grimwood J."/>
            <person name="Hayes R.D."/>
            <person name="Graham S.W."/>
            <person name="Gunter L.E."/>
            <person name="McDaniel S.F."/>
            <person name="Hoernstein S.N.W."/>
            <person name="Larsson A."/>
            <person name="Li F.W."/>
            <person name="Perroud P.F."/>
            <person name="Phillips J."/>
            <person name="Ranjan P."/>
            <person name="Rokshar D.S."/>
            <person name="Rothfels C.J."/>
            <person name="Schneider L."/>
            <person name="Shu S."/>
            <person name="Stevenson D.W."/>
            <person name="Thummler F."/>
            <person name="Tillich M."/>
            <person name="Villarreal Aguilar J.C."/>
            <person name="Widiez T."/>
            <person name="Wong G.K."/>
            <person name="Wymore A."/>
            <person name="Zhang Y."/>
            <person name="Zimmer A.D."/>
            <person name="Quatrano R.S."/>
            <person name="Mayer K.F.X."/>
            <person name="Goodstein D."/>
            <person name="Casacuberta J.M."/>
            <person name="Vandepoele K."/>
            <person name="Reski R."/>
            <person name="Cuming A.C."/>
            <person name="Tuskan G.A."/>
            <person name="Maumus F."/>
            <person name="Salse J."/>
            <person name="Schmutz J."/>
            <person name="Rensing S.A."/>
        </authorList>
    </citation>
    <scope>NUCLEOTIDE SEQUENCE [LARGE SCALE GENOMIC DNA]</scope>
    <source>
        <strain evidence="11 12">cv. Gransden 2004</strain>
    </source>
</reference>
<feature type="domain" description="CRM" evidence="9">
    <location>
        <begin position="396"/>
        <end position="492"/>
    </location>
</feature>
<dbReference type="InterPro" id="IPR044599">
    <property type="entry name" value="CAF1P_plant"/>
</dbReference>
<organism evidence="10">
    <name type="scientific">Physcomitrium patens</name>
    <name type="common">Spreading-leaved earth moss</name>
    <name type="synonym">Physcomitrella patens</name>
    <dbReference type="NCBI Taxonomy" id="3218"/>
    <lineage>
        <taxon>Eukaryota</taxon>
        <taxon>Viridiplantae</taxon>
        <taxon>Streptophyta</taxon>
        <taxon>Embryophyta</taxon>
        <taxon>Bryophyta</taxon>
        <taxon>Bryophytina</taxon>
        <taxon>Bryopsida</taxon>
        <taxon>Funariidae</taxon>
        <taxon>Funariales</taxon>
        <taxon>Funariaceae</taxon>
        <taxon>Physcomitrium</taxon>
    </lineage>
</organism>
<dbReference type="PaxDb" id="3218-PP1S156_168V6.1"/>
<gene>
    <name evidence="11" type="primary">LOC112275650</name>
    <name evidence="10" type="ORF">PHYPA_028156</name>
</gene>
<dbReference type="STRING" id="3218.A0A2K1IJK9"/>
<feature type="region of interest" description="Disordered" evidence="8">
    <location>
        <begin position="601"/>
        <end position="628"/>
    </location>
</feature>
<dbReference type="GO" id="GO:0006397">
    <property type="term" value="P:mRNA processing"/>
    <property type="evidence" value="ECO:0007669"/>
    <property type="project" value="UniProtKB-KW"/>
</dbReference>
<name>A0A2K1IJK9_PHYPA</name>
<dbReference type="PANTHER" id="PTHR46247">
    <property type="entry name" value="CRS2-ASSOCIATED FACTOR 1, CHLOROPLASTIC"/>
    <property type="match status" value="1"/>
</dbReference>
<feature type="compositionally biased region" description="Acidic residues" evidence="8">
    <location>
        <begin position="194"/>
        <end position="203"/>
    </location>
</feature>
<evidence type="ECO:0000256" key="6">
    <source>
        <dbReference type="ARBA" id="ARBA00023274"/>
    </source>
</evidence>
<keyword evidence="1" id="KW-0507">mRNA processing</keyword>
<evidence type="ECO:0000256" key="8">
    <source>
        <dbReference type="SAM" id="MobiDB-lite"/>
    </source>
</evidence>
<dbReference type="InterPro" id="IPR035920">
    <property type="entry name" value="YhbY-like_sf"/>
</dbReference>